<dbReference type="GeneID" id="100194023"/>
<protein>
    <submittedName>
        <fullName evidence="1">Uncharacterized protein</fullName>
    </submittedName>
</protein>
<dbReference type="RefSeq" id="NP_001132558.1">
    <property type="nucleotide sequence ID" value="NM_001139086.2"/>
</dbReference>
<proteinExistence type="evidence at transcript level"/>
<dbReference type="EMBL" id="BT036441">
    <property type="protein sequence ID" value="ACF81446.1"/>
    <property type="molecule type" value="mRNA"/>
</dbReference>
<dbReference type="AlphaFoldDB" id="B4FH53"/>
<name>B4FH53_MAIZE</name>
<evidence type="ECO:0000313" key="1">
    <source>
        <dbReference type="EMBL" id="ACF81446.1"/>
    </source>
</evidence>
<organism evidence="1">
    <name type="scientific">Zea mays</name>
    <name type="common">Maize</name>
    <dbReference type="NCBI Taxonomy" id="4577"/>
    <lineage>
        <taxon>Eukaryota</taxon>
        <taxon>Viridiplantae</taxon>
        <taxon>Streptophyta</taxon>
        <taxon>Embryophyta</taxon>
        <taxon>Tracheophyta</taxon>
        <taxon>Spermatophyta</taxon>
        <taxon>Magnoliopsida</taxon>
        <taxon>Liliopsida</taxon>
        <taxon>Poales</taxon>
        <taxon>Poaceae</taxon>
        <taxon>PACMAD clade</taxon>
        <taxon>Panicoideae</taxon>
        <taxon>Andropogonodae</taxon>
        <taxon>Andropogoneae</taxon>
        <taxon>Tripsacinae</taxon>
        <taxon>Zea</taxon>
    </lineage>
</organism>
<dbReference type="HOGENOM" id="CLU_1527392_0_0_1"/>
<dbReference type="KEGG" id="zma:100194023"/>
<accession>B4FH53</accession>
<reference evidence="1" key="1">
    <citation type="journal article" date="2009" name="PLoS Genet.">
        <title>Sequencing, mapping, and analysis of 27,455 maize full-length cDNAs.</title>
        <authorList>
            <person name="Soderlund C."/>
            <person name="Descour A."/>
            <person name="Kudrna D."/>
            <person name="Bomhoff M."/>
            <person name="Boyd L."/>
            <person name="Currie J."/>
            <person name="Angelova A."/>
            <person name="Collura K."/>
            <person name="Wissotski M."/>
            <person name="Ashley E."/>
            <person name="Morrow D."/>
            <person name="Fernandes J."/>
            <person name="Walbot V."/>
            <person name="Yu Y."/>
        </authorList>
    </citation>
    <scope>NUCLEOTIDE SEQUENCE</scope>
    <source>
        <strain evidence="1">B73</strain>
    </source>
</reference>
<sequence length="176" mass="18348">MELACTCPPCSCRGAPSRAPSAMAASLAQTWLGLRPSVAASSPSPVSSCAREPLPPRVCSSELAATCRSSPGAPSHGHQAPQLLLSFPAPASLLGFRAARTNPCSPACSRFSHGVFPASPRRIFFQLAQVCCSSPMVVGRCCAASWCRDPPAVDVLYCAKLRSAVDACRLFDALRG</sequence>